<keyword evidence="2" id="KW-0560">Oxidoreductase</keyword>
<proteinExistence type="predicted"/>
<evidence type="ECO:0000313" key="2">
    <source>
        <dbReference type="EMBL" id="CAA9383144.1"/>
    </source>
</evidence>
<name>A0A6J4NEY6_9PSEU</name>
<reference evidence="2" key="1">
    <citation type="submission" date="2020-02" db="EMBL/GenBank/DDBJ databases">
        <authorList>
            <person name="Meier V. D."/>
        </authorList>
    </citation>
    <scope>NUCLEOTIDE SEQUENCE</scope>
    <source>
        <strain evidence="2">AVDCRST_MAG66</strain>
    </source>
</reference>
<evidence type="ECO:0000256" key="1">
    <source>
        <dbReference type="SAM" id="MobiDB-lite"/>
    </source>
</evidence>
<feature type="region of interest" description="Disordered" evidence="1">
    <location>
        <begin position="230"/>
        <end position="256"/>
    </location>
</feature>
<gene>
    <name evidence="2" type="ORF">AVDCRST_MAG66-448</name>
</gene>
<feature type="compositionally biased region" description="Basic and acidic residues" evidence="1">
    <location>
        <begin position="236"/>
        <end position="245"/>
    </location>
</feature>
<dbReference type="EMBL" id="CADCUS010000063">
    <property type="protein sequence ID" value="CAA9383144.1"/>
    <property type="molecule type" value="Genomic_DNA"/>
</dbReference>
<feature type="non-terminal residue" evidence="2">
    <location>
        <position position="344"/>
    </location>
</feature>
<dbReference type="GO" id="GO:0016491">
    <property type="term" value="F:oxidoreductase activity"/>
    <property type="evidence" value="ECO:0007669"/>
    <property type="project" value="UniProtKB-KW"/>
</dbReference>
<feature type="non-terminal residue" evidence="2">
    <location>
        <position position="1"/>
    </location>
</feature>
<feature type="region of interest" description="Disordered" evidence="1">
    <location>
        <begin position="124"/>
        <end position="153"/>
    </location>
</feature>
<protein>
    <submittedName>
        <fullName evidence="2">Cytochrome bd terminal oxidase subunit II</fullName>
        <ecNumber evidence="2">1.10.3.-</ecNumber>
    </submittedName>
</protein>
<dbReference type="AlphaFoldDB" id="A0A6J4NEY6"/>
<accession>A0A6J4NEY6</accession>
<dbReference type="EC" id="1.10.3.-" evidence="2"/>
<sequence>GPRRALVLAARPDLHPVLLPRGLRLRRRHAAPAAGPHRGRGAGADRHDRAVLGRQRGVGARRRRGHVLDVPDLVRRAVQRHVPALRDHPAGPAAARGVLRVPQPGRPAALARLLGLDVLHRQRHPRVPLGPDHGEDHRGAPPQRPGGRRGRDRRAVHAVLAGGRHGHAAAVRAARRELPAAAPAHRHRAAHAGAHRGAAVGRARHRRDPRLRRHGLRHRGPVRQLRRAALAVPARRRGDAREHLAGADAQARRARLRDERADDRVLHGDDLHLAVPAPGRAAVHAGPGAEPDVARLGEPALHTGADDLGRRDLPAADHRLPDLELLRVPRAHPARRGQPGQGLL</sequence>
<organism evidence="2">
    <name type="scientific">uncultured Pseudonocardia sp</name>
    <dbReference type="NCBI Taxonomy" id="211455"/>
    <lineage>
        <taxon>Bacteria</taxon>
        <taxon>Bacillati</taxon>
        <taxon>Actinomycetota</taxon>
        <taxon>Actinomycetes</taxon>
        <taxon>Pseudonocardiales</taxon>
        <taxon>Pseudonocardiaceae</taxon>
        <taxon>Pseudonocardia</taxon>
        <taxon>environmental samples</taxon>
    </lineage>
</organism>